<evidence type="ECO:0000313" key="1">
    <source>
        <dbReference type="EMBL" id="JAE31612.1"/>
    </source>
</evidence>
<dbReference type="AlphaFoldDB" id="A0A0A9H4G2"/>
<organism evidence="1">
    <name type="scientific">Arundo donax</name>
    <name type="common">Giant reed</name>
    <name type="synonym">Donax arundinaceus</name>
    <dbReference type="NCBI Taxonomy" id="35708"/>
    <lineage>
        <taxon>Eukaryota</taxon>
        <taxon>Viridiplantae</taxon>
        <taxon>Streptophyta</taxon>
        <taxon>Embryophyta</taxon>
        <taxon>Tracheophyta</taxon>
        <taxon>Spermatophyta</taxon>
        <taxon>Magnoliopsida</taxon>
        <taxon>Liliopsida</taxon>
        <taxon>Poales</taxon>
        <taxon>Poaceae</taxon>
        <taxon>PACMAD clade</taxon>
        <taxon>Arundinoideae</taxon>
        <taxon>Arundineae</taxon>
        <taxon>Arundo</taxon>
    </lineage>
</organism>
<reference evidence="1" key="2">
    <citation type="journal article" date="2015" name="Data Brief">
        <title>Shoot transcriptome of the giant reed, Arundo donax.</title>
        <authorList>
            <person name="Barrero R.A."/>
            <person name="Guerrero F.D."/>
            <person name="Moolhuijzen P."/>
            <person name="Goolsby J.A."/>
            <person name="Tidwell J."/>
            <person name="Bellgard S.E."/>
            <person name="Bellgard M.I."/>
        </authorList>
    </citation>
    <scope>NUCLEOTIDE SEQUENCE</scope>
    <source>
        <tissue evidence="1">Shoot tissue taken approximately 20 cm above the soil surface</tissue>
    </source>
</reference>
<accession>A0A0A9H4G2</accession>
<reference evidence="1" key="1">
    <citation type="submission" date="2014-09" db="EMBL/GenBank/DDBJ databases">
        <authorList>
            <person name="Magalhaes I.L.F."/>
            <person name="Oliveira U."/>
            <person name="Santos F.R."/>
            <person name="Vidigal T.H.D.A."/>
            <person name="Brescovit A.D."/>
            <person name="Santos A.J."/>
        </authorList>
    </citation>
    <scope>NUCLEOTIDE SEQUENCE</scope>
    <source>
        <tissue evidence="1">Shoot tissue taken approximately 20 cm above the soil surface</tissue>
    </source>
</reference>
<protein>
    <submittedName>
        <fullName evidence="1">Uncharacterized protein</fullName>
    </submittedName>
</protein>
<proteinExistence type="predicted"/>
<sequence>MHMLFVVSTQFLLNGSSAQHIKEFLENMLSFGSHIILLAAASTLSGWLKNFRTRLPLFYIPKNVLRGLGFT</sequence>
<dbReference type="EMBL" id="GBRH01166284">
    <property type="protein sequence ID" value="JAE31612.1"/>
    <property type="molecule type" value="Transcribed_RNA"/>
</dbReference>
<name>A0A0A9H4G2_ARUDO</name>